<accession>A0A9W9YSK4</accession>
<dbReference type="Pfam" id="PF15299">
    <property type="entry name" value="ALS2CR8"/>
    <property type="match status" value="1"/>
</dbReference>
<organism evidence="2 3">
    <name type="scientific">Desmophyllum pertusum</name>
    <dbReference type="NCBI Taxonomy" id="174260"/>
    <lineage>
        <taxon>Eukaryota</taxon>
        <taxon>Metazoa</taxon>
        <taxon>Cnidaria</taxon>
        <taxon>Anthozoa</taxon>
        <taxon>Hexacorallia</taxon>
        <taxon>Scleractinia</taxon>
        <taxon>Caryophylliina</taxon>
        <taxon>Caryophylliidae</taxon>
        <taxon>Desmophyllum</taxon>
    </lineage>
</organism>
<feature type="compositionally biased region" description="Polar residues" evidence="1">
    <location>
        <begin position="277"/>
        <end position="292"/>
    </location>
</feature>
<dbReference type="AlphaFoldDB" id="A0A9W9YSK4"/>
<comment type="caution">
    <text evidence="2">The sequence shown here is derived from an EMBL/GenBank/DDBJ whole genome shotgun (WGS) entry which is preliminary data.</text>
</comment>
<proteinExistence type="predicted"/>
<reference evidence="2" key="1">
    <citation type="submission" date="2023-01" db="EMBL/GenBank/DDBJ databases">
        <title>Genome assembly of the deep-sea coral Lophelia pertusa.</title>
        <authorList>
            <person name="Herrera S."/>
            <person name="Cordes E."/>
        </authorList>
    </citation>
    <scope>NUCLEOTIDE SEQUENCE</scope>
    <source>
        <strain evidence="2">USNM1676648</strain>
        <tissue evidence="2">Polyp</tissue>
    </source>
</reference>
<sequence length="387" mass="44814">MADRPFTFLETLGENFGYVFSVEEAYKFIGELETKTTTKFTCYTTVKDFGAIDYTKRSHKICWEDGKKDEQSSRRIAFTGIPYMCLGEKKYDCQHGKDRNVSLKRKRRQAAENGDIVVTKKRRVQVQSIRKVNCTARIKLREILMFPEFKILKDTEWRRKFSSSKLRAALKTGNVHPERRIYIEFPSNSDHQNHLVGEAGGMCQPVDKRIIYRIHELVADGIKDVNQVRHQLELFVKNVLFRDKELPKTTNRRFYPTTKDIRTHVYQATVKNRKSSQESSVPDQLASSTDTPDVSMVDHELPIMESRVSVVELPISNVTFETIQANAVGLSEGDDPQVEGQKCRDLLEQIKQLTFEVQDKEVLARVNSRFQEVLDEMQLSCCVRQCR</sequence>
<dbReference type="OrthoDB" id="8907856at2759"/>
<feature type="region of interest" description="Disordered" evidence="1">
    <location>
        <begin position="270"/>
        <end position="294"/>
    </location>
</feature>
<dbReference type="Proteomes" id="UP001163046">
    <property type="component" value="Unassembled WGS sequence"/>
</dbReference>
<dbReference type="InterPro" id="IPR029309">
    <property type="entry name" value="CaRF"/>
</dbReference>
<evidence type="ECO:0000256" key="1">
    <source>
        <dbReference type="SAM" id="MobiDB-lite"/>
    </source>
</evidence>
<protein>
    <submittedName>
        <fullName evidence="2">Uncharacterized protein</fullName>
    </submittedName>
</protein>
<evidence type="ECO:0000313" key="3">
    <source>
        <dbReference type="Proteomes" id="UP001163046"/>
    </source>
</evidence>
<evidence type="ECO:0000313" key="2">
    <source>
        <dbReference type="EMBL" id="KAJ7365485.1"/>
    </source>
</evidence>
<dbReference type="PANTHER" id="PTHR47456">
    <property type="entry name" value="PHD-TYPE DOMAIN-CONTAINING PROTEIN"/>
    <property type="match status" value="1"/>
</dbReference>
<name>A0A9W9YSK4_9CNID</name>
<dbReference type="PANTHER" id="PTHR47456:SF1">
    <property type="entry name" value="PHD-TYPE DOMAIN-CONTAINING PROTEIN"/>
    <property type="match status" value="1"/>
</dbReference>
<dbReference type="GO" id="GO:0003700">
    <property type="term" value="F:DNA-binding transcription factor activity"/>
    <property type="evidence" value="ECO:0007669"/>
    <property type="project" value="InterPro"/>
</dbReference>
<keyword evidence="3" id="KW-1185">Reference proteome</keyword>
<gene>
    <name evidence="2" type="ORF">OS493_005593</name>
</gene>
<dbReference type="EMBL" id="MU827303">
    <property type="protein sequence ID" value="KAJ7365485.1"/>
    <property type="molecule type" value="Genomic_DNA"/>
</dbReference>